<dbReference type="Pfam" id="PF01060">
    <property type="entry name" value="TTR-52"/>
    <property type="match status" value="1"/>
</dbReference>
<dbReference type="PANTHER" id="PTHR21700">
    <property type="entry name" value="TRANSTHYRETIN-LIKE FAMILY PROTEIN-RELATED"/>
    <property type="match status" value="1"/>
</dbReference>
<dbReference type="AlphaFoldDB" id="A0A0K0FUK7"/>
<comment type="subcellular location">
    <subcellularLocation>
        <location evidence="1">Secreted</location>
    </subcellularLocation>
</comment>
<sequence length="133" mass="15644">MYDVFLIICIFNKLIGYTNCILQGIDVKGRILCNKRSLSNITVELMEKDVFYDDILNKGKTDVNGYFSLYGRDEEFTVIEPYIKINYICPVLNESKSVSTMFLYPPDTLLKSYNHYSEYYYNFGEIDLYKLLN</sequence>
<evidence type="ECO:0000313" key="5">
    <source>
        <dbReference type="Proteomes" id="UP000035680"/>
    </source>
</evidence>
<reference evidence="5" key="1">
    <citation type="submission" date="2014-07" db="EMBL/GenBank/DDBJ databases">
        <authorList>
            <person name="Martin A.A"/>
            <person name="De Silva N."/>
        </authorList>
    </citation>
    <scope>NUCLEOTIDE SEQUENCE</scope>
</reference>
<proteinExistence type="inferred from homology"/>
<reference evidence="6" key="2">
    <citation type="submission" date="2015-08" db="UniProtKB">
        <authorList>
            <consortium name="WormBaseParasite"/>
        </authorList>
    </citation>
    <scope>IDENTIFICATION</scope>
</reference>
<dbReference type="WBParaSite" id="SVE_1602000.1">
    <property type="protein sequence ID" value="SVE_1602000.1"/>
    <property type="gene ID" value="SVE_1602000"/>
</dbReference>
<keyword evidence="4" id="KW-0732">Signal</keyword>
<evidence type="ECO:0000313" key="6">
    <source>
        <dbReference type="WBParaSite" id="SVE_1602000.1"/>
    </source>
</evidence>
<protein>
    <submittedName>
        <fullName evidence="6">Transthyretin-like family-containing protein</fullName>
    </submittedName>
</protein>
<accession>A0A0K0FUK7</accession>
<evidence type="ECO:0000256" key="2">
    <source>
        <dbReference type="ARBA" id="ARBA00010112"/>
    </source>
</evidence>
<name>A0A0K0FUK7_STRVS</name>
<dbReference type="InterPro" id="IPR038479">
    <property type="entry name" value="Transthyretin-like_sf"/>
</dbReference>
<organism evidence="5 6">
    <name type="scientific">Strongyloides venezuelensis</name>
    <name type="common">Threadworm</name>
    <dbReference type="NCBI Taxonomy" id="75913"/>
    <lineage>
        <taxon>Eukaryota</taxon>
        <taxon>Metazoa</taxon>
        <taxon>Ecdysozoa</taxon>
        <taxon>Nematoda</taxon>
        <taxon>Chromadorea</taxon>
        <taxon>Rhabditida</taxon>
        <taxon>Tylenchina</taxon>
        <taxon>Panagrolaimomorpha</taxon>
        <taxon>Strongyloidoidea</taxon>
        <taxon>Strongyloididae</taxon>
        <taxon>Strongyloides</taxon>
    </lineage>
</organism>
<evidence type="ECO:0000256" key="3">
    <source>
        <dbReference type="ARBA" id="ARBA00022525"/>
    </source>
</evidence>
<evidence type="ECO:0000256" key="1">
    <source>
        <dbReference type="ARBA" id="ARBA00004613"/>
    </source>
</evidence>
<dbReference type="PANTHER" id="PTHR21700:SF3">
    <property type="entry name" value="TRANSTHYRETIN-LIKE PROTEIN 5"/>
    <property type="match status" value="1"/>
</dbReference>
<keyword evidence="3" id="KW-0964">Secreted</keyword>
<dbReference type="Gene3D" id="2.60.40.3330">
    <property type="match status" value="1"/>
</dbReference>
<dbReference type="GO" id="GO:0009986">
    <property type="term" value="C:cell surface"/>
    <property type="evidence" value="ECO:0007669"/>
    <property type="project" value="InterPro"/>
</dbReference>
<keyword evidence="5" id="KW-1185">Reference proteome</keyword>
<dbReference type="Proteomes" id="UP000035680">
    <property type="component" value="Unassembled WGS sequence"/>
</dbReference>
<dbReference type="GO" id="GO:0005576">
    <property type="term" value="C:extracellular region"/>
    <property type="evidence" value="ECO:0007669"/>
    <property type="project" value="UniProtKB-SubCell"/>
</dbReference>
<dbReference type="InterPro" id="IPR001534">
    <property type="entry name" value="Transthyretin-like"/>
</dbReference>
<evidence type="ECO:0000256" key="4">
    <source>
        <dbReference type="ARBA" id="ARBA00022729"/>
    </source>
</evidence>
<comment type="similarity">
    <text evidence="2">Belongs to the nematode transthyretin-like family.</text>
</comment>